<dbReference type="Proteomes" id="UP000318199">
    <property type="component" value="Unassembled WGS sequence"/>
</dbReference>
<evidence type="ECO:0000256" key="2">
    <source>
        <dbReference type="SAM" id="Phobius"/>
    </source>
</evidence>
<evidence type="ECO:0000256" key="1">
    <source>
        <dbReference type="SAM" id="MobiDB-lite"/>
    </source>
</evidence>
<dbReference type="InterPro" id="IPR015943">
    <property type="entry name" value="WD40/YVTN_repeat-like_dom_sf"/>
</dbReference>
<comment type="caution">
    <text evidence="3">The sequence shown here is derived from an EMBL/GenBank/DDBJ whole genome shotgun (WGS) entry which is preliminary data.</text>
</comment>
<dbReference type="EMBL" id="VOBQ01000004">
    <property type="protein sequence ID" value="TWO72022.1"/>
    <property type="molecule type" value="Genomic_DNA"/>
</dbReference>
<evidence type="ECO:0000313" key="4">
    <source>
        <dbReference type="Proteomes" id="UP000318199"/>
    </source>
</evidence>
<protein>
    <submittedName>
        <fullName evidence="3">Uncharacterized protein</fullName>
    </submittedName>
</protein>
<keyword evidence="2" id="KW-1133">Transmembrane helix</keyword>
<name>A0A562ZTT4_9BURK</name>
<keyword evidence="4" id="KW-1185">Reference proteome</keyword>
<evidence type="ECO:0000313" key="3">
    <source>
        <dbReference type="EMBL" id="TWO72022.1"/>
    </source>
</evidence>
<dbReference type="OrthoDB" id="9111938at2"/>
<reference evidence="3 4" key="1">
    <citation type="submission" date="2019-07" db="EMBL/GenBank/DDBJ databases">
        <title>Caenimonas sedimenti sp. nov., isolated from activated sludge.</title>
        <authorList>
            <person name="Xu J."/>
        </authorList>
    </citation>
    <scope>NUCLEOTIDE SEQUENCE [LARGE SCALE GENOMIC DNA]</scope>
    <source>
        <strain evidence="3 4">HX-9-20</strain>
    </source>
</reference>
<proteinExistence type="predicted"/>
<dbReference type="RefSeq" id="WP_145891514.1">
    <property type="nucleotide sequence ID" value="NZ_VOBQ01000004.1"/>
</dbReference>
<dbReference type="InterPro" id="IPR011044">
    <property type="entry name" value="Quino_amine_DH_bsu"/>
</dbReference>
<dbReference type="Gene3D" id="2.130.10.10">
    <property type="entry name" value="YVTN repeat-like/Quinoprotein amine dehydrogenase"/>
    <property type="match status" value="1"/>
</dbReference>
<dbReference type="SUPFAM" id="SSF50969">
    <property type="entry name" value="YVTN repeat-like/Quinoprotein amine dehydrogenase"/>
    <property type="match status" value="1"/>
</dbReference>
<accession>A0A562ZTT4</accession>
<keyword evidence="2" id="KW-0472">Membrane</keyword>
<dbReference type="AlphaFoldDB" id="A0A562ZTT4"/>
<organism evidence="3 4">
    <name type="scientific">Caenimonas sedimenti</name>
    <dbReference type="NCBI Taxonomy" id="2596921"/>
    <lineage>
        <taxon>Bacteria</taxon>
        <taxon>Pseudomonadati</taxon>
        <taxon>Pseudomonadota</taxon>
        <taxon>Betaproteobacteria</taxon>
        <taxon>Burkholderiales</taxon>
        <taxon>Comamonadaceae</taxon>
        <taxon>Caenimonas</taxon>
    </lineage>
</organism>
<feature type="transmembrane region" description="Helical" evidence="2">
    <location>
        <begin position="38"/>
        <end position="59"/>
    </location>
</feature>
<keyword evidence="2" id="KW-0812">Transmembrane</keyword>
<sequence>MNDEAARASGDDPVPTVPAGLERAGDVFLPEPPSRKPWLVLTAIAVGTAAAGTILWSVLQSQRHAVEIEQLRARSERERASQETRQRAEVEARSQGESALAMLGSALYAPAAAALARLGPAAQSLDGGVYAQAARFLVPRLVTFDEAAKSLLPGDAARWRDSNLVRGLDGALQEVPGRPIAAHLFSPAGSELLIVDADQQAWVYRWPSLATAGPHALGAVCVDSLDILPDGRFAVDTGALRSTGDAEPSAPPPAGSAVRIVLGLDGRPSAPVARETSAVSRCAASSGKRGQETAVRAAPLRRLQFPRLRDEAAFWRPSPRRDAPTELPAVLPLDIRPRAPYGELDPAALPGTAEERTAIQRHLGDEALTTGLVRAEGRSIALSLHITSTQATALNLCEFEPASRKLTACGMVAMPAGAVPLFSPDHRRALLTTDTRDDPFRLFNIVRLGERCKVAQPPGERVDTAAFNTAGDRLAVVTMSHELWSYEVTAACEVRLVLRQALPALREGTRSSLAWIDPATVIWVAGQGEVFALDARSGLLRWSQHSLWPLAGRGVQVRASADGKLVVLFDHRHVQLASAANGVALSGLLEVRTLKSAEQKAGGDICDAELANTGEIRLRVQAGTCSETAAQGEARTDWRRLAPDDPQLGLDTKPGLWRRTAISEGDGRAAVPLQELLR</sequence>
<feature type="region of interest" description="Disordered" evidence="1">
    <location>
        <begin position="73"/>
        <end position="93"/>
    </location>
</feature>
<gene>
    <name evidence="3" type="ORF">FN976_04690</name>
</gene>